<dbReference type="SUPFAM" id="SSF53187">
    <property type="entry name" value="Zn-dependent exopeptidases"/>
    <property type="match status" value="1"/>
</dbReference>
<dbReference type="SUPFAM" id="SSF52025">
    <property type="entry name" value="PA domain"/>
    <property type="match status" value="1"/>
</dbReference>
<dbReference type="Gene3D" id="3.40.630.10">
    <property type="entry name" value="Zn peptidases"/>
    <property type="match status" value="2"/>
</dbReference>
<evidence type="ECO:0000256" key="1">
    <source>
        <dbReference type="SAM" id="SignalP"/>
    </source>
</evidence>
<dbReference type="EMBL" id="JBFAUK010000023">
    <property type="protein sequence ID" value="MEV5509697.1"/>
    <property type="molecule type" value="Genomic_DNA"/>
</dbReference>
<dbReference type="RefSeq" id="WP_109280107.1">
    <property type="nucleotide sequence ID" value="NZ_JBFAUK010000023.1"/>
</dbReference>
<dbReference type="PANTHER" id="PTHR12147:SF26">
    <property type="entry name" value="PEPTIDASE M28 DOMAIN-CONTAINING PROTEIN"/>
    <property type="match status" value="1"/>
</dbReference>
<name>A0ABV3K4W4_STRON</name>
<dbReference type="PANTHER" id="PTHR12147">
    <property type="entry name" value="METALLOPEPTIDASE M28 FAMILY MEMBER"/>
    <property type="match status" value="1"/>
</dbReference>
<feature type="domain" description="PA" evidence="2">
    <location>
        <begin position="157"/>
        <end position="237"/>
    </location>
</feature>
<evidence type="ECO:0000259" key="3">
    <source>
        <dbReference type="Pfam" id="PF04389"/>
    </source>
</evidence>
<feature type="signal peptide" evidence="1">
    <location>
        <begin position="1"/>
        <end position="32"/>
    </location>
</feature>
<proteinExistence type="predicted"/>
<dbReference type="Gene3D" id="3.50.30.30">
    <property type="match status" value="1"/>
</dbReference>
<evidence type="ECO:0000313" key="4">
    <source>
        <dbReference type="EMBL" id="MEV5509697.1"/>
    </source>
</evidence>
<reference evidence="4 5" key="1">
    <citation type="submission" date="2024-06" db="EMBL/GenBank/DDBJ databases">
        <title>The Natural Products Discovery Center: Release of the First 8490 Sequenced Strains for Exploring Actinobacteria Biosynthetic Diversity.</title>
        <authorList>
            <person name="Kalkreuter E."/>
            <person name="Kautsar S.A."/>
            <person name="Yang D."/>
            <person name="Bader C.D."/>
            <person name="Teijaro C.N."/>
            <person name="Fluegel L."/>
            <person name="Davis C.M."/>
            <person name="Simpson J.R."/>
            <person name="Lauterbach L."/>
            <person name="Steele A.D."/>
            <person name="Gui C."/>
            <person name="Meng S."/>
            <person name="Li G."/>
            <person name="Viehrig K."/>
            <person name="Ye F."/>
            <person name="Su P."/>
            <person name="Kiefer A.F."/>
            <person name="Nichols A."/>
            <person name="Cepeda A.J."/>
            <person name="Yan W."/>
            <person name="Fan B."/>
            <person name="Jiang Y."/>
            <person name="Adhikari A."/>
            <person name="Zheng C.-J."/>
            <person name="Schuster L."/>
            <person name="Cowan T.M."/>
            <person name="Smanski M.J."/>
            <person name="Chevrette M.G."/>
            <person name="De Carvalho L.P.S."/>
            <person name="Shen B."/>
        </authorList>
    </citation>
    <scope>NUCLEOTIDE SEQUENCE [LARGE SCALE GENOMIC DNA]</scope>
    <source>
        <strain evidence="4 5">NPDC052347</strain>
    </source>
</reference>
<keyword evidence="1" id="KW-0732">Signal</keyword>
<evidence type="ECO:0000313" key="5">
    <source>
        <dbReference type="Proteomes" id="UP001552594"/>
    </source>
</evidence>
<evidence type="ECO:0000259" key="2">
    <source>
        <dbReference type="Pfam" id="PF02225"/>
    </source>
</evidence>
<keyword evidence="5" id="KW-1185">Reference proteome</keyword>
<dbReference type="InterPro" id="IPR003137">
    <property type="entry name" value="PA_domain"/>
</dbReference>
<comment type="caution">
    <text evidence="4">The sequence shown here is derived from an EMBL/GenBank/DDBJ whole genome shotgun (WGS) entry which is preliminary data.</text>
</comment>
<feature type="domain" description="Peptidase M28" evidence="3">
    <location>
        <begin position="264"/>
        <end position="473"/>
    </location>
</feature>
<dbReference type="Pfam" id="PF02225">
    <property type="entry name" value="PA"/>
    <property type="match status" value="1"/>
</dbReference>
<accession>A0ABV3K4W4</accession>
<dbReference type="InterPro" id="IPR046450">
    <property type="entry name" value="PA_dom_sf"/>
</dbReference>
<dbReference type="Pfam" id="PF04389">
    <property type="entry name" value="Peptidase_M28"/>
    <property type="match status" value="1"/>
</dbReference>
<dbReference type="InterPro" id="IPR045175">
    <property type="entry name" value="M28_fam"/>
</dbReference>
<dbReference type="Proteomes" id="UP001552594">
    <property type="component" value="Unassembled WGS sequence"/>
</dbReference>
<gene>
    <name evidence="4" type="ORF">AB0L16_25215</name>
</gene>
<protein>
    <submittedName>
        <fullName evidence="4">M28 family peptidase</fullName>
    </submittedName>
</protein>
<dbReference type="InterPro" id="IPR007484">
    <property type="entry name" value="Peptidase_M28"/>
</dbReference>
<organism evidence="4 5">
    <name type="scientific">Streptomyces orinoci</name>
    <name type="common">Streptoverticillium orinoci</name>
    <dbReference type="NCBI Taxonomy" id="67339"/>
    <lineage>
        <taxon>Bacteria</taxon>
        <taxon>Bacillati</taxon>
        <taxon>Actinomycetota</taxon>
        <taxon>Actinomycetes</taxon>
        <taxon>Kitasatosporales</taxon>
        <taxon>Streptomycetaceae</taxon>
        <taxon>Streptomyces</taxon>
    </lineage>
</organism>
<feature type="chain" id="PRO_5045611397" evidence="1">
    <location>
        <begin position="33"/>
        <end position="492"/>
    </location>
</feature>
<sequence length="492" mass="52134">MSLRQVTGVRFQLLALALACVLVPGLALPAAAGGGQRPSPPDTELADQLAARVTVAGAWPHLAALQRAADAHQGVRAAGTPGYLASARYVTERLRRAGYRVRLQPFSFPDSAPVAETARRLSPAPRTLHPLLARYSASLPDGGWTGLLALPPQGGTAAYGCEPDDYAHGDFRGRAVLLRYGRCDVAAKLRLAAAAGASAVLLNVDQQPAAMNIRSGVRPPSAAVLPVATLPRGESEQLIADAARGPVRLALDLRGRAFTNHTFNVLADTPTGHPGHTVVVGAHLDSATEGPGINDNGSSVAMTLETALQLAPFAKEIRNRVRFAFWGAEEEGLYGSTYYVSRLTDEERRRTSLNLNFETIASPNFARLVYHGSGPVPPGTGTVEQVLLDRFAARGLPTAPLEFDGRSDFVPFIAAGIPAGGGSSGYNQVKSPEWQRLFGGQAGRIADPCYHQRCDALEHLDRTILGQLGDALAWATGRFAVDTADVERGRLT</sequence>